<organism evidence="2 3">
    <name type="scientific">Steinernema glaseri</name>
    <dbReference type="NCBI Taxonomy" id="37863"/>
    <lineage>
        <taxon>Eukaryota</taxon>
        <taxon>Metazoa</taxon>
        <taxon>Ecdysozoa</taxon>
        <taxon>Nematoda</taxon>
        <taxon>Chromadorea</taxon>
        <taxon>Rhabditida</taxon>
        <taxon>Tylenchina</taxon>
        <taxon>Panagrolaimomorpha</taxon>
        <taxon>Strongyloidoidea</taxon>
        <taxon>Steinernematidae</taxon>
        <taxon>Steinernema</taxon>
    </lineage>
</organism>
<dbReference type="WBParaSite" id="L893_g8660.t1">
    <property type="protein sequence ID" value="L893_g8660.t1"/>
    <property type="gene ID" value="L893_g8660"/>
</dbReference>
<keyword evidence="1" id="KW-1133">Transmembrane helix</keyword>
<keyword evidence="1" id="KW-0472">Membrane</keyword>
<name>A0A1I8ATA1_9BILA</name>
<feature type="transmembrane region" description="Helical" evidence="1">
    <location>
        <begin position="16"/>
        <end position="41"/>
    </location>
</feature>
<proteinExistence type="predicted"/>
<dbReference type="Proteomes" id="UP000095287">
    <property type="component" value="Unplaced"/>
</dbReference>
<protein>
    <submittedName>
        <fullName evidence="3">ABC transmembrane type-1 domain-containing protein</fullName>
    </submittedName>
</protein>
<evidence type="ECO:0000256" key="1">
    <source>
        <dbReference type="SAM" id="Phobius"/>
    </source>
</evidence>
<evidence type="ECO:0000313" key="2">
    <source>
        <dbReference type="Proteomes" id="UP000095287"/>
    </source>
</evidence>
<evidence type="ECO:0000313" key="3">
    <source>
        <dbReference type="WBParaSite" id="L893_g8660.t1"/>
    </source>
</evidence>
<reference evidence="3" key="1">
    <citation type="submission" date="2016-11" db="UniProtKB">
        <authorList>
            <consortium name="WormBaseParasite"/>
        </authorList>
    </citation>
    <scope>IDENTIFICATION</scope>
</reference>
<keyword evidence="2" id="KW-1185">Reference proteome</keyword>
<dbReference type="AlphaFoldDB" id="A0A1I8ATA1"/>
<sequence length="93" mass="10470">MDPKTCVTAMMCVSSLLAVGLCKGLLGVIAIPISTIVISILRTAKGRRYLSQSFWPWKESSQLHHLNDVEKTHWTRRGSEVLSQARQNYTTRP</sequence>
<accession>A0A1I8ATA1</accession>
<keyword evidence="1" id="KW-0812">Transmembrane</keyword>